<evidence type="ECO:0000313" key="2">
    <source>
        <dbReference type="EMBL" id="MFD1786357.1"/>
    </source>
</evidence>
<dbReference type="Proteomes" id="UP001597283">
    <property type="component" value="Unassembled WGS sequence"/>
</dbReference>
<keyword evidence="1" id="KW-0812">Transmembrane</keyword>
<accession>A0ABW4N878</accession>
<reference evidence="3" key="1">
    <citation type="journal article" date="2019" name="Int. J. Syst. Evol. Microbiol.">
        <title>The Global Catalogue of Microorganisms (GCM) 10K type strain sequencing project: providing services to taxonomists for standard genome sequencing and annotation.</title>
        <authorList>
            <consortium name="The Broad Institute Genomics Platform"/>
            <consortium name="The Broad Institute Genome Sequencing Center for Infectious Disease"/>
            <person name="Wu L."/>
            <person name="Ma J."/>
        </authorList>
    </citation>
    <scope>NUCLEOTIDE SEQUENCE [LARGE SCALE GENOMIC DNA]</scope>
    <source>
        <strain evidence="3">Q85</strain>
    </source>
</reference>
<dbReference type="RefSeq" id="WP_380938253.1">
    <property type="nucleotide sequence ID" value="NZ_JBHUFC010000001.1"/>
</dbReference>
<evidence type="ECO:0000313" key="3">
    <source>
        <dbReference type="Proteomes" id="UP001597283"/>
    </source>
</evidence>
<feature type="transmembrane region" description="Helical" evidence="1">
    <location>
        <begin position="51"/>
        <end position="74"/>
    </location>
</feature>
<dbReference type="EMBL" id="JBHUFC010000001">
    <property type="protein sequence ID" value="MFD1786357.1"/>
    <property type="molecule type" value="Genomic_DNA"/>
</dbReference>
<gene>
    <name evidence="2" type="ORF">ACFSC3_02110</name>
</gene>
<protein>
    <submittedName>
        <fullName evidence="2">Uncharacterized protein</fullName>
    </submittedName>
</protein>
<feature type="transmembrane region" description="Helical" evidence="1">
    <location>
        <begin position="20"/>
        <end position="39"/>
    </location>
</feature>
<name>A0ABW4N878_9SPHN</name>
<organism evidence="2 3">
    <name type="scientific">Sphingomonas floccifaciens</name>
    <dbReference type="NCBI Taxonomy" id="1844115"/>
    <lineage>
        <taxon>Bacteria</taxon>
        <taxon>Pseudomonadati</taxon>
        <taxon>Pseudomonadota</taxon>
        <taxon>Alphaproteobacteria</taxon>
        <taxon>Sphingomonadales</taxon>
        <taxon>Sphingomonadaceae</taxon>
        <taxon>Sphingomonas</taxon>
    </lineage>
</organism>
<feature type="transmembrane region" description="Helical" evidence="1">
    <location>
        <begin position="94"/>
        <end position="116"/>
    </location>
</feature>
<keyword evidence="1" id="KW-1133">Transmembrane helix</keyword>
<keyword evidence="3" id="KW-1185">Reference proteome</keyword>
<comment type="caution">
    <text evidence="2">The sequence shown here is derived from an EMBL/GenBank/DDBJ whole genome shotgun (WGS) entry which is preliminary data.</text>
</comment>
<keyword evidence="1" id="KW-0472">Membrane</keyword>
<sequence>MIEDDGEGVGDAPFARSYDSFKHMTGIALLSLGGVFAFFDGDGMRFARGQVIIILAFFMLALVTSVLMVGHLASLEVKPEPREKTARHIRGASIIVGVTMCGGLGGFTYNFMAALFK</sequence>
<evidence type="ECO:0000256" key="1">
    <source>
        <dbReference type="SAM" id="Phobius"/>
    </source>
</evidence>
<proteinExistence type="predicted"/>